<name>A0A0A8Z6Y4_ARUDO</name>
<reference evidence="1" key="2">
    <citation type="journal article" date="2015" name="Data Brief">
        <title>Shoot transcriptome of the giant reed, Arundo donax.</title>
        <authorList>
            <person name="Barrero R.A."/>
            <person name="Guerrero F.D."/>
            <person name="Moolhuijzen P."/>
            <person name="Goolsby J.A."/>
            <person name="Tidwell J."/>
            <person name="Bellgard S.E."/>
            <person name="Bellgard M.I."/>
        </authorList>
    </citation>
    <scope>NUCLEOTIDE SEQUENCE</scope>
    <source>
        <tissue evidence="1">Shoot tissue taken approximately 20 cm above the soil surface</tissue>
    </source>
</reference>
<dbReference type="AlphaFoldDB" id="A0A0A8Z6Y4"/>
<evidence type="ECO:0000313" key="1">
    <source>
        <dbReference type="EMBL" id="JAD30587.1"/>
    </source>
</evidence>
<sequence>MVLELLLPRGMRGLLCGMP</sequence>
<proteinExistence type="predicted"/>
<reference evidence="1" key="1">
    <citation type="submission" date="2014-09" db="EMBL/GenBank/DDBJ databases">
        <authorList>
            <person name="Magalhaes I.L.F."/>
            <person name="Oliveira U."/>
            <person name="Santos F.R."/>
            <person name="Vidigal T.H.D.A."/>
            <person name="Brescovit A.D."/>
            <person name="Santos A.J."/>
        </authorList>
    </citation>
    <scope>NUCLEOTIDE SEQUENCE</scope>
    <source>
        <tissue evidence="1">Shoot tissue taken approximately 20 cm above the soil surface</tissue>
    </source>
</reference>
<organism evidence="1">
    <name type="scientific">Arundo donax</name>
    <name type="common">Giant reed</name>
    <name type="synonym">Donax arundinaceus</name>
    <dbReference type="NCBI Taxonomy" id="35708"/>
    <lineage>
        <taxon>Eukaryota</taxon>
        <taxon>Viridiplantae</taxon>
        <taxon>Streptophyta</taxon>
        <taxon>Embryophyta</taxon>
        <taxon>Tracheophyta</taxon>
        <taxon>Spermatophyta</taxon>
        <taxon>Magnoliopsida</taxon>
        <taxon>Liliopsida</taxon>
        <taxon>Poales</taxon>
        <taxon>Poaceae</taxon>
        <taxon>PACMAD clade</taxon>
        <taxon>Arundinoideae</taxon>
        <taxon>Arundineae</taxon>
        <taxon>Arundo</taxon>
    </lineage>
</organism>
<protein>
    <submittedName>
        <fullName evidence="1">Uncharacterized protein</fullName>
    </submittedName>
</protein>
<accession>A0A0A8Z6Y4</accession>
<dbReference type="EMBL" id="GBRH01267308">
    <property type="protein sequence ID" value="JAD30587.1"/>
    <property type="molecule type" value="Transcribed_RNA"/>
</dbReference>